<feature type="non-terminal residue" evidence="1">
    <location>
        <position position="1"/>
    </location>
</feature>
<sequence length="493" mass="52687">VLMNKRYNKKIVIHKKIHGIWQKVDTDYATEIVVEGRGIKLFFLKRLRTNFGRYLSLPRIQTGLNEYWYFVGEDGEWINITLGDIDLQKYYNIINSTNMSTERISITQKLTVLGDTELQNGTAVNLTLDNLKVVNSPVNCPVNTGMIGTNMTTSTCSNNITDWWVIGSDLVYTGGNVGVGNVSPKHLLDVGGMQGIGAPGNLGIKSDSGAWAIRIEENSGVEGWHIGVDVDGDLNFDDSNTGIRLTFQDETGNIGIGTQSPGKKLEIYDSSPQLRIRDSGATASATTAFIEFGGTDGGNWNRTGYIGDGSSGDTHIRVRAEDSDLYLGDSSGEEVLVLSGGNATFSGNVGIGTVSPNDVLDVVGTIRTSINDTNYARFFQGASNGVISWNLGRLDFRYGTGGQSSQNKMTIKNDGNVGIGTSSPTTKLSVNEKSGMSPIGGICIKLTNKTGAVTVAGQLVQADTSANDAVKLTGIDEEETFGVFLDSGIAANA</sequence>
<protein>
    <submittedName>
        <fullName evidence="1">Uncharacterized protein</fullName>
    </submittedName>
</protein>
<dbReference type="EMBL" id="LAZR01040501">
    <property type="protein sequence ID" value="KKL14328.1"/>
    <property type="molecule type" value="Genomic_DNA"/>
</dbReference>
<gene>
    <name evidence="1" type="ORF">LCGC14_2516770</name>
</gene>
<evidence type="ECO:0000313" key="1">
    <source>
        <dbReference type="EMBL" id="KKL14328.1"/>
    </source>
</evidence>
<feature type="non-terminal residue" evidence="1">
    <location>
        <position position="493"/>
    </location>
</feature>
<organism evidence="1">
    <name type="scientific">marine sediment metagenome</name>
    <dbReference type="NCBI Taxonomy" id="412755"/>
    <lineage>
        <taxon>unclassified sequences</taxon>
        <taxon>metagenomes</taxon>
        <taxon>ecological metagenomes</taxon>
    </lineage>
</organism>
<name>A0A0F9DQZ6_9ZZZZ</name>
<accession>A0A0F9DQZ6</accession>
<reference evidence="1" key="1">
    <citation type="journal article" date="2015" name="Nature">
        <title>Complex archaea that bridge the gap between prokaryotes and eukaryotes.</title>
        <authorList>
            <person name="Spang A."/>
            <person name="Saw J.H."/>
            <person name="Jorgensen S.L."/>
            <person name="Zaremba-Niedzwiedzka K."/>
            <person name="Martijn J."/>
            <person name="Lind A.E."/>
            <person name="van Eijk R."/>
            <person name="Schleper C."/>
            <person name="Guy L."/>
            <person name="Ettema T.J."/>
        </authorList>
    </citation>
    <scope>NUCLEOTIDE SEQUENCE</scope>
</reference>
<comment type="caution">
    <text evidence="1">The sequence shown here is derived from an EMBL/GenBank/DDBJ whole genome shotgun (WGS) entry which is preliminary data.</text>
</comment>
<proteinExistence type="predicted"/>
<dbReference type="AlphaFoldDB" id="A0A0F9DQZ6"/>